<feature type="region of interest" description="Disordered" evidence="4">
    <location>
        <begin position="733"/>
        <end position="757"/>
    </location>
</feature>
<feature type="transmembrane region" description="Helical" evidence="5">
    <location>
        <begin position="308"/>
        <end position="328"/>
    </location>
</feature>
<feature type="transmembrane region" description="Helical" evidence="5">
    <location>
        <begin position="968"/>
        <end position="989"/>
    </location>
</feature>
<feature type="compositionally biased region" description="Low complexity" evidence="4">
    <location>
        <begin position="1244"/>
        <end position="1253"/>
    </location>
</feature>
<keyword evidence="8" id="KW-1185">Reference proteome</keyword>
<proteinExistence type="inferred from homology"/>
<keyword evidence="2" id="KW-0328">Glycosyltransferase</keyword>
<accession>A0ABP8X4X3</accession>
<feature type="transmembrane region" description="Helical" evidence="5">
    <location>
        <begin position="1069"/>
        <end position="1091"/>
    </location>
</feature>
<name>A0ABP8X4X3_9PSEU</name>
<organism evidence="7 8">
    <name type="scientific">Pseudonocardia yuanmonensis</name>
    <dbReference type="NCBI Taxonomy" id="1095914"/>
    <lineage>
        <taxon>Bacteria</taxon>
        <taxon>Bacillati</taxon>
        <taxon>Actinomycetota</taxon>
        <taxon>Actinomycetes</taxon>
        <taxon>Pseudonocardiales</taxon>
        <taxon>Pseudonocardiaceae</taxon>
        <taxon>Pseudonocardia</taxon>
    </lineage>
</organism>
<feature type="transmembrane region" description="Helical" evidence="5">
    <location>
        <begin position="12"/>
        <end position="33"/>
    </location>
</feature>
<feature type="transmembrane region" description="Helical" evidence="5">
    <location>
        <begin position="825"/>
        <end position="845"/>
    </location>
</feature>
<feature type="transmembrane region" description="Helical" evidence="5">
    <location>
        <begin position="1001"/>
        <end position="1019"/>
    </location>
</feature>
<sequence>MPRPRATVRPAPSWLLVGSLLVAFLVVLVVCGLTAGKIGNDATGAHEEGSSEQVPDEILSGGPIIDGQHEPVRSTSIPNGTVVLTFDDGPDPTWTPQVLAILRKHNVPGSFFVVGSMASRYPELIREIHEQGSELGVHSFSHPDLGTSPGWRVEREMAETQLVIQGATGTSTYLMRPPYSSSAAALDDIGYRTVKQVGAMGYLTVLTDVDGEDWKRPGADQIVRNATPKDGTGGTILLHDSGGDRTQTIAALDKLIPQLQAAGYTFKTVEQAMNLPPAPAASTTDVLLGKLLLGVIGAAWWVSDAARWLLAGVATLVVLRLILMIVAARKHDKRRRDPNWAWGPTYTQPVSVIVPAYNESKNIEATVRSILANDHPLEVIVVDDGSSDGTAELVESLNLPRVRVIRQLNAGKPAALNTGTANARYEVVVMMDGDTVFEPDTVRHLAQPFADPRVGAVAGNVKVANTDTLIGRLQHVEYVVGFGIDRRVQDTTSSITTIPGAAGAFRKEALREVGGLSDDTLAEDTDLTIALGRAGWKVVFEDRALAWTEAPATAGQLWRQRYRWSYGTMQAIWKHRRAVREPGSFGWLGLAHVLLFQIMLPLSAPLVDIFLLYGLLFEDPATTLLLWSLMMGLQVAGGIYAFHVDGEPKSALWVLPVQQFVYRQLMYVVLVQSAVSAVSGVRVRWQKLKRTGAVDALLSPQSSPAPVSAANAPGRHPSFPGMAAVPAPTAVAPVPAPRSADGPGDDPGSPLPAPVARPRGRERWLDTLRGLALVRVVVYHALGLGWLSIVFPSMGVMFALGGSLMVQSMRKTPAIDVIGQRIRRLLPPLWLMAVIFVPIMVWQGWAAEGADADSPGNGIPWSDLVWWVFPIMDPPGSEWGFDTVEVLWYLRAYLWFVLLTPVMLKAFRKSPVISVLVPLALVIVDGLLGSPLSDASGLGAGLLDFVTFGACWMLGFAHREGMIRRLPLPALLGLAAAGIAAGMFWAVGHPSEEAGLDLNEIPMAQALVSAGFVLLVLRLNPSMGWIDKVPGLARLIAVVNARAITIYLLNNPAIDVAAWANDTLGLPDSGGMLLLSSVVIIVIGVACFGWVEDLAARRPLQILPGARRAAAARRRKDEEAVRQGPVLRPRTLAEATARRIAEMPATEVLPVVPRQEARVPGGSARPRPAGQDATRVGAVPGPRPRTPQDGPAAAQEWSPAQHEWSAASQEWSAGPQEWPAGPQEWSAGPQERRQGPRNGPRPPSAGAGVASPATPRLSPRESAVPGPRVGSFGDRESTSSGARPPGPRPGAPRPGSAGR</sequence>
<evidence type="ECO:0000256" key="5">
    <source>
        <dbReference type="SAM" id="Phobius"/>
    </source>
</evidence>
<gene>
    <name evidence="7" type="ORF">GCM10023215_43190</name>
</gene>
<feature type="compositionally biased region" description="Low complexity" evidence="4">
    <location>
        <begin position="733"/>
        <end position="748"/>
    </location>
</feature>
<dbReference type="CDD" id="cd06423">
    <property type="entry name" value="CESA_like"/>
    <property type="match status" value="1"/>
</dbReference>
<evidence type="ECO:0000256" key="4">
    <source>
        <dbReference type="SAM" id="MobiDB-lite"/>
    </source>
</evidence>
<evidence type="ECO:0000259" key="6">
    <source>
        <dbReference type="PROSITE" id="PS51677"/>
    </source>
</evidence>
<dbReference type="Proteomes" id="UP001500325">
    <property type="component" value="Unassembled WGS sequence"/>
</dbReference>
<evidence type="ECO:0000256" key="3">
    <source>
        <dbReference type="ARBA" id="ARBA00022679"/>
    </source>
</evidence>
<keyword evidence="5" id="KW-0472">Membrane</keyword>
<reference evidence="8" key="1">
    <citation type="journal article" date="2019" name="Int. J. Syst. Evol. Microbiol.">
        <title>The Global Catalogue of Microorganisms (GCM) 10K type strain sequencing project: providing services to taxonomists for standard genome sequencing and annotation.</title>
        <authorList>
            <consortium name="The Broad Institute Genomics Platform"/>
            <consortium name="The Broad Institute Genome Sequencing Center for Infectious Disease"/>
            <person name="Wu L."/>
            <person name="Ma J."/>
        </authorList>
    </citation>
    <scope>NUCLEOTIDE SEQUENCE [LARGE SCALE GENOMIC DNA]</scope>
    <source>
        <strain evidence="8">JCM 18055</strain>
    </source>
</reference>
<dbReference type="PANTHER" id="PTHR43630">
    <property type="entry name" value="POLY-BETA-1,6-N-ACETYL-D-GLUCOSAMINE SYNTHASE"/>
    <property type="match status" value="1"/>
</dbReference>
<dbReference type="PANTHER" id="PTHR43630:SF1">
    <property type="entry name" value="POLY-BETA-1,6-N-ACETYL-D-GLUCOSAMINE SYNTHASE"/>
    <property type="match status" value="1"/>
</dbReference>
<dbReference type="SUPFAM" id="SSF53448">
    <property type="entry name" value="Nucleotide-diphospho-sugar transferases"/>
    <property type="match status" value="1"/>
</dbReference>
<dbReference type="PROSITE" id="PS51677">
    <property type="entry name" value="NODB"/>
    <property type="match status" value="1"/>
</dbReference>
<keyword evidence="5" id="KW-1133">Transmembrane helix</keyword>
<dbReference type="Gene3D" id="3.20.20.370">
    <property type="entry name" value="Glycoside hydrolase/deacetylase"/>
    <property type="match status" value="1"/>
</dbReference>
<dbReference type="Gene3D" id="3.90.550.10">
    <property type="entry name" value="Spore Coat Polysaccharide Biosynthesis Protein SpsA, Chain A"/>
    <property type="match status" value="1"/>
</dbReference>
<comment type="caution">
    <text evidence="7">The sequence shown here is derived from an EMBL/GenBank/DDBJ whole genome shotgun (WGS) entry which is preliminary data.</text>
</comment>
<evidence type="ECO:0000256" key="2">
    <source>
        <dbReference type="ARBA" id="ARBA00022676"/>
    </source>
</evidence>
<feature type="transmembrane region" description="Helical" evidence="5">
    <location>
        <begin position="584"/>
        <end position="604"/>
    </location>
</feature>
<dbReference type="Pfam" id="PF01522">
    <property type="entry name" value="Polysacc_deac_1"/>
    <property type="match status" value="1"/>
</dbReference>
<dbReference type="Pfam" id="PF13641">
    <property type="entry name" value="Glyco_tranf_2_3"/>
    <property type="match status" value="1"/>
</dbReference>
<feature type="region of interest" description="Disordered" evidence="4">
    <location>
        <begin position="41"/>
        <end position="74"/>
    </location>
</feature>
<evidence type="ECO:0000256" key="1">
    <source>
        <dbReference type="ARBA" id="ARBA00006739"/>
    </source>
</evidence>
<dbReference type="InterPro" id="IPR029044">
    <property type="entry name" value="Nucleotide-diphossugar_trans"/>
</dbReference>
<dbReference type="SUPFAM" id="SSF88713">
    <property type="entry name" value="Glycoside hydrolase/deacetylase"/>
    <property type="match status" value="1"/>
</dbReference>
<feature type="transmembrane region" description="Helical" evidence="5">
    <location>
        <begin position="665"/>
        <end position="685"/>
    </location>
</feature>
<dbReference type="InterPro" id="IPR011330">
    <property type="entry name" value="Glyco_hydro/deAcase_b/a-brl"/>
</dbReference>
<feature type="transmembrane region" description="Helical" evidence="5">
    <location>
        <begin position="777"/>
        <end position="804"/>
    </location>
</feature>
<evidence type="ECO:0000313" key="7">
    <source>
        <dbReference type="EMBL" id="GAA4699887.1"/>
    </source>
</evidence>
<dbReference type="InterPro" id="IPR002656">
    <property type="entry name" value="Acyl_transf_3_dom"/>
</dbReference>
<dbReference type="EMBL" id="BAABIC010000015">
    <property type="protein sequence ID" value="GAA4699887.1"/>
    <property type="molecule type" value="Genomic_DNA"/>
</dbReference>
<feature type="transmembrane region" description="Helical" evidence="5">
    <location>
        <begin position="1031"/>
        <end position="1049"/>
    </location>
</feature>
<feature type="transmembrane region" description="Helical" evidence="5">
    <location>
        <begin position="911"/>
        <end position="929"/>
    </location>
</feature>
<evidence type="ECO:0000313" key="8">
    <source>
        <dbReference type="Proteomes" id="UP001500325"/>
    </source>
</evidence>
<feature type="transmembrane region" description="Helical" evidence="5">
    <location>
        <begin position="624"/>
        <end position="644"/>
    </location>
</feature>
<feature type="transmembrane region" description="Helical" evidence="5">
    <location>
        <begin position="886"/>
        <end position="904"/>
    </location>
</feature>
<keyword evidence="5" id="KW-0812">Transmembrane</keyword>
<dbReference type="Pfam" id="PF01757">
    <property type="entry name" value="Acyl_transf_3"/>
    <property type="match status" value="1"/>
</dbReference>
<dbReference type="InterPro" id="IPR002509">
    <property type="entry name" value="NODB_dom"/>
</dbReference>
<protein>
    <recommendedName>
        <fullName evidence="6">NodB homology domain-containing protein</fullName>
    </recommendedName>
</protein>
<comment type="similarity">
    <text evidence="1">Belongs to the glycosyltransferase 2 family.</text>
</comment>
<feature type="domain" description="NodB homology" evidence="6">
    <location>
        <begin position="80"/>
        <end position="267"/>
    </location>
</feature>
<dbReference type="RefSeq" id="WP_345382530.1">
    <property type="nucleotide sequence ID" value="NZ_BAABIC010000015.1"/>
</dbReference>
<feature type="transmembrane region" description="Helical" evidence="5">
    <location>
        <begin position="935"/>
        <end position="956"/>
    </location>
</feature>
<feature type="region of interest" description="Disordered" evidence="4">
    <location>
        <begin position="1151"/>
        <end position="1299"/>
    </location>
</feature>
<keyword evidence="3" id="KW-0808">Transferase</keyword>